<dbReference type="PANTHER" id="PTHR13779">
    <property type="entry name" value="WERNER HELICASE-INTERACTING PROTEIN 1 FAMILY MEMBER"/>
    <property type="match status" value="1"/>
</dbReference>
<dbReference type="GO" id="GO:0008047">
    <property type="term" value="F:enzyme activator activity"/>
    <property type="evidence" value="ECO:0007669"/>
    <property type="project" value="TreeGrafter"/>
</dbReference>
<keyword evidence="5" id="KW-1133">Transmembrane helix</keyword>
<dbReference type="SUPFAM" id="SSF48019">
    <property type="entry name" value="post-AAA+ oligomerization domain-like"/>
    <property type="match status" value="1"/>
</dbReference>
<dbReference type="CDD" id="cd00009">
    <property type="entry name" value="AAA"/>
    <property type="match status" value="1"/>
</dbReference>
<keyword evidence="5" id="KW-0812">Transmembrane</keyword>
<keyword evidence="3" id="KW-0067">ATP-binding</keyword>
<proteinExistence type="inferred from homology"/>
<reference evidence="7 8" key="1">
    <citation type="submission" date="2023-03" db="EMBL/GenBank/DDBJ databases">
        <title>High recombination rates correlate with genetic variation in Cardiocondyla obscurior ants.</title>
        <authorList>
            <person name="Errbii M."/>
        </authorList>
    </citation>
    <scope>NUCLEOTIDE SEQUENCE [LARGE SCALE GENOMIC DNA]</scope>
    <source>
        <strain evidence="7">Alpha-2009</strain>
        <tissue evidence="7">Whole body</tissue>
    </source>
</reference>
<feature type="region of interest" description="Disordered" evidence="4">
    <location>
        <begin position="22"/>
        <end position="46"/>
    </location>
</feature>
<evidence type="ECO:0000256" key="5">
    <source>
        <dbReference type="SAM" id="Phobius"/>
    </source>
</evidence>
<dbReference type="InterPro" id="IPR003593">
    <property type="entry name" value="AAA+_ATPase"/>
</dbReference>
<dbReference type="CDD" id="cd18139">
    <property type="entry name" value="HLD_clamp_RarA"/>
    <property type="match status" value="1"/>
</dbReference>
<organism evidence="7 8">
    <name type="scientific">Cardiocondyla obscurior</name>
    <dbReference type="NCBI Taxonomy" id="286306"/>
    <lineage>
        <taxon>Eukaryota</taxon>
        <taxon>Metazoa</taxon>
        <taxon>Ecdysozoa</taxon>
        <taxon>Arthropoda</taxon>
        <taxon>Hexapoda</taxon>
        <taxon>Insecta</taxon>
        <taxon>Pterygota</taxon>
        <taxon>Neoptera</taxon>
        <taxon>Endopterygota</taxon>
        <taxon>Hymenoptera</taxon>
        <taxon>Apocrita</taxon>
        <taxon>Aculeata</taxon>
        <taxon>Formicoidea</taxon>
        <taxon>Formicidae</taxon>
        <taxon>Myrmicinae</taxon>
        <taxon>Cardiocondyla</taxon>
    </lineage>
</organism>
<evidence type="ECO:0000256" key="3">
    <source>
        <dbReference type="ARBA" id="ARBA00022840"/>
    </source>
</evidence>
<dbReference type="EMBL" id="JADYXP020000017">
    <property type="protein sequence ID" value="KAL0107214.1"/>
    <property type="molecule type" value="Genomic_DNA"/>
</dbReference>
<dbReference type="SUPFAM" id="SSF52540">
    <property type="entry name" value="P-loop containing nucleoside triphosphate hydrolases"/>
    <property type="match status" value="1"/>
</dbReference>
<dbReference type="AlphaFoldDB" id="A0AAW2EU19"/>
<dbReference type="Proteomes" id="UP001430953">
    <property type="component" value="Unassembled WGS sequence"/>
</dbReference>
<feature type="transmembrane region" description="Helical" evidence="5">
    <location>
        <begin position="460"/>
        <end position="485"/>
    </location>
</feature>
<dbReference type="Pfam" id="PF12002">
    <property type="entry name" value="MgsA_C"/>
    <property type="match status" value="1"/>
</dbReference>
<comment type="caution">
    <text evidence="7">The sequence shown here is derived from an EMBL/GenBank/DDBJ whole genome shotgun (WGS) entry which is preliminary data.</text>
</comment>
<dbReference type="Gene3D" id="3.40.50.300">
    <property type="entry name" value="P-loop containing nucleotide triphosphate hydrolases"/>
    <property type="match status" value="1"/>
</dbReference>
<dbReference type="InterPro" id="IPR027417">
    <property type="entry name" value="P-loop_NTPase"/>
</dbReference>
<dbReference type="GO" id="GO:0005524">
    <property type="term" value="F:ATP binding"/>
    <property type="evidence" value="ECO:0007669"/>
    <property type="project" value="UniProtKB-KW"/>
</dbReference>
<dbReference type="GO" id="GO:0000731">
    <property type="term" value="P:DNA synthesis involved in DNA repair"/>
    <property type="evidence" value="ECO:0007669"/>
    <property type="project" value="TreeGrafter"/>
</dbReference>
<dbReference type="InterPro" id="IPR051314">
    <property type="entry name" value="AAA_ATPase_RarA/MGS1/WRNIP1"/>
</dbReference>
<sequence length="491" mass="55375">MEATIKRSFPFDEDFATSQAKKFKKHQMQSKDTSKSNLAKHSKGLSSEMSKRVSLVEKLRPTSIEDYVGQKQIIGAGTVLNYLLKKREIPSMIFWGPPGCGKTSLTNVISSLSKELMSNSVHIVNLSAARCGIKSIKDAVVAAKTKSKLGCKTIVFMDEIHCFNKLQQDIFLPNVEAGTFTLIGCTTENPSYSLNPALLSRCRVFMLHKLTEYNIKEILCKAIEYINDDVLNAQEKRQMDSKEQIRLHSDIKLKLYIENNTVQWLAEACDGDARVALNALELAMLAKHTDELRPLQNKNVKITLEDIREGLIKAHMLSEKETNQSHHMYSALHKSIRAGKVSASLYWIARIMAVKEDPVNIARRLVRISSEDIGLADPDALGVAVHTMHGCQMIGMPECDVLLGQCTVYLAKARKSRSVYNALKAAERKILECEGPQPDVPLHMRFNSTDLKLQSKFNELYYVTYIIINLYYYLFIFLLIISTFADIDDLT</sequence>
<evidence type="ECO:0000256" key="1">
    <source>
        <dbReference type="ARBA" id="ARBA00008959"/>
    </source>
</evidence>
<evidence type="ECO:0000313" key="7">
    <source>
        <dbReference type="EMBL" id="KAL0107214.1"/>
    </source>
</evidence>
<keyword evidence="8" id="KW-1185">Reference proteome</keyword>
<keyword evidence="2" id="KW-0547">Nucleotide-binding</keyword>
<dbReference type="SMART" id="SM00382">
    <property type="entry name" value="AAA"/>
    <property type="match status" value="1"/>
</dbReference>
<dbReference type="Pfam" id="PF00004">
    <property type="entry name" value="AAA"/>
    <property type="match status" value="1"/>
</dbReference>
<dbReference type="Gene3D" id="1.20.272.10">
    <property type="match status" value="1"/>
</dbReference>
<dbReference type="Gene3D" id="1.10.8.60">
    <property type="match status" value="1"/>
</dbReference>
<evidence type="ECO:0000256" key="4">
    <source>
        <dbReference type="SAM" id="MobiDB-lite"/>
    </source>
</evidence>
<dbReference type="GO" id="GO:0003677">
    <property type="term" value="F:DNA binding"/>
    <property type="evidence" value="ECO:0007669"/>
    <property type="project" value="InterPro"/>
</dbReference>
<evidence type="ECO:0000313" key="8">
    <source>
        <dbReference type="Proteomes" id="UP001430953"/>
    </source>
</evidence>
<dbReference type="InterPro" id="IPR003959">
    <property type="entry name" value="ATPase_AAA_core"/>
</dbReference>
<name>A0AAW2EU19_9HYME</name>
<dbReference type="GO" id="GO:0016887">
    <property type="term" value="F:ATP hydrolysis activity"/>
    <property type="evidence" value="ECO:0007669"/>
    <property type="project" value="InterPro"/>
</dbReference>
<dbReference type="FunFam" id="3.40.50.300:FF:000137">
    <property type="entry name" value="Replication-associated recombination protein A"/>
    <property type="match status" value="1"/>
</dbReference>
<keyword evidence="5" id="KW-0472">Membrane</keyword>
<gene>
    <name evidence="7" type="ORF">PUN28_015620</name>
</gene>
<dbReference type="PANTHER" id="PTHR13779:SF7">
    <property type="entry name" value="ATPASE WRNIP1"/>
    <property type="match status" value="1"/>
</dbReference>
<evidence type="ECO:0000256" key="2">
    <source>
        <dbReference type="ARBA" id="ARBA00022741"/>
    </source>
</evidence>
<dbReference type="GO" id="GO:0006261">
    <property type="term" value="P:DNA-templated DNA replication"/>
    <property type="evidence" value="ECO:0007669"/>
    <property type="project" value="TreeGrafter"/>
</dbReference>
<dbReference type="GO" id="GO:0017116">
    <property type="term" value="F:single-stranded DNA helicase activity"/>
    <property type="evidence" value="ECO:0007669"/>
    <property type="project" value="TreeGrafter"/>
</dbReference>
<dbReference type="GO" id="GO:0005634">
    <property type="term" value="C:nucleus"/>
    <property type="evidence" value="ECO:0007669"/>
    <property type="project" value="TreeGrafter"/>
</dbReference>
<protein>
    <recommendedName>
        <fullName evidence="6">AAA+ ATPase domain-containing protein</fullName>
    </recommendedName>
</protein>
<evidence type="ECO:0000259" key="6">
    <source>
        <dbReference type="SMART" id="SM00382"/>
    </source>
</evidence>
<dbReference type="InterPro" id="IPR021886">
    <property type="entry name" value="MgsA_C"/>
</dbReference>
<accession>A0AAW2EU19</accession>
<dbReference type="InterPro" id="IPR008921">
    <property type="entry name" value="DNA_pol3_clamp-load_cplx_C"/>
</dbReference>
<feature type="domain" description="AAA+ ATPase" evidence="6">
    <location>
        <begin position="88"/>
        <end position="210"/>
    </location>
</feature>
<comment type="similarity">
    <text evidence="1">Belongs to the AAA ATPase family. RarA/MGS1/WRNIP1 subfamily.</text>
</comment>
<dbReference type="InterPro" id="IPR032423">
    <property type="entry name" value="AAA_assoc_2"/>
</dbReference>
<dbReference type="Pfam" id="PF16193">
    <property type="entry name" value="AAA_assoc_2"/>
    <property type="match status" value="1"/>
</dbReference>